<feature type="region of interest" description="Disordered" evidence="1">
    <location>
        <begin position="40"/>
        <end position="68"/>
    </location>
</feature>
<dbReference type="AlphaFoldDB" id="A0A0G4PUN8"/>
<proteinExistence type="predicted"/>
<accession>A0A0G4PUN8</accession>
<sequence length="68" mass="7615">MRECMLNKSVKVVERPGRGTEMVLFDVDPSKLRLELRKAHKAHNQTQPNPQMGWALGPTFGPTGGLWA</sequence>
<dbReference type="EMBL" id="HG793173">
    <property type="protein sequence ID" value="CRL29844.1"/>
    <property type="molecule type" value="Genomic_DNA"/>
</dbReference>
<dbReference type="Proteomes" id="UP000053732">
    <property type="component" value="Unassembled WGS sequence"/>
</dbReference>
<evidence type="ECO:0000313" key="3">
    <source>
        <dbReference type="Proteomes" id="UP000053732"/>
    </source>
</evidence>
<organism evidence="2 3">
    <name type="scientific">Penicillium camemberti (strain FM 013)</name>
    <dbReference type="NCBI Taxonomy" id="1429867"/>
    <lineage>
        <taxon>Eukaryota</taxon>
        <taxon>Fungi</taxon>
        <taxon>Dikarya</taxon>
        <taxon>Ascomycota</taxon>
        <taxon>Pezizomycotina</taxon>
        <taxon>Eurotiomycetes</taxon>
        <taxon>Eurotiomycetidae</taxon>
        <taxon>Eurotiales</taxon>
        <taxon>Aspergillaceae</taxon>
        <taxon>Penicillium</taxon>
    </lineage>
</organism>
<name>A0A0G4PUN8_PENC3</name>
<evidence type="ECO:0000313" key="2">
    <source>
        <dbReference type="EMBL" id="CRL29844.1"/>
    </source>
</evidence>
<keyword evidence="3" id="KW-1185">Reference proteome</keyword>
<reference evidence="2 3" key="1">
    <citation type="journal article" date="2014" name="Nat. Commun.">
        <title>Multiple recent horizontal transfers of a large genomic region in cheese making fungi.</title>
        <authorList>
            <person name="Cheeseman K."/>
            <person name="Ropars J."/>
            <person name="Renault P."/>
            <person name="Dupont J."/>
            <person name="Gouzy J."/>
            <person name="Branca A."/>
            <person name="Abraham A.L."/>
            <person name="Ceppi M."/>
            <person name="Conseiller E."/>
            <person name="Debuchy R."/>
            <person name="Malagnac F."/>
            <person name="Goarin A."/>
            <person name="Silar P."/>
            <person name="Lacoste S."/>
            <person name="Sallet E."/>
            <person name="Bensimon A."/>
            <person name="Giraud T."/>
            <person name="Brygoo Y."/>
        </authorList>
    </citation>
    <scope>NUCLEOTIDE SEQUENCE [LARGE SCALE GENOMIC DNA]</scope>
    <source>
        <strain evidence="3">FM 013</strain>
    </source>
</reference>
<gene>
    <name evidence="2" type="ORF">PCAMFM013_S040g000070</name>
</gene>
<evidence type="ECO:0000256" key="1">
    <source>
        <dbReference type="SAM" id="MobiDB-lite"/>
    </source>
</evidence>
<protein>
    <submittedName>
        <fullName evidence="2">Str. FM013</fullName>
    </submittedName>
</protein>